<feature type="transmembrane region" description="Helical" evidence="3">
    <location>
        <begin position="156"/>
        <end position="181"/>
    </location>
</feature>
<organism evidence="4 5">
    <name type="scientific">Mya arenaria</name>
    <name type="common">Soft-shell clam</name>
    <dbReference type="NCBI Taxonomy" id="6604"/>
    <lineage>
        <taxon>Eukaryota</taxon>
        <taxon>Metazoa</taxon>
        <taxon>Spiralia</taxon>
        <taxon>Lophotrochozoa</taxon>
        <taxon>Mollusca</taxon>
        <taxon>Bivalvia</taxon>
        <taxon>Autobranchia</taxon>
        <taxon>Heteroconchia</taxon>
        <taxon>Euheterodonta</taxon>
        <taxon>Imparidentia</taxon>
        <taxon>Neoheterodontei</taxon>
        <taxon>Myida</taxon>
        <taxon>Myoidea</taxon>
        <taxon>Myidae</taxon>
        <taxon>Mya</taxon>
    </lineage>
</organism>
<evidence type="ECO:0008006" key="6">
    <source>
        <dbReference type="Google" id="ProtNLM"/>
    </source>
</evidence>
<dbReference type="PANTHER" id="PTHR24043:SF8">
    <property type="entry name" value="EGF-LIKE DOMAIN-CONTAINING PROTEIN"/>
    <property type="match status" value="1"/>
</dbReference>
<name>A0ABY7FJA9_MYAAR</name>
<keyword evidence="3" id="KW-1133">Transmembrane helix</keyword>
<keyword evidence="3" id="KW-0472">Membrane</keyword>
<keyword evidence="3" id="KW-0812">Transmembrane</keyword>
<keyword evidence="1" id="KW-0245">EGF-like domain</keyword>
<feature type="transmembrane region" description="Helical" evidence="3">
    <location>
        <begin position="7"/>
        <end position="28"/>
    </location>
</feature>
<feature type="region of interest" description="Disordered" evidence="2">
    <location>
        <begin position="79"/>
        <end position="98"/>
    </location>
</feature>
<dbReference type="Proteomes" id="UP001164746">
    <property type="component" value="Chromosome 12"/>
</dbReference>
<sequence length="403" mass="43799">MCSTSIILVFLITEYLIISSIIGISVAIGQDESISDGHSGDSPPALDLALSGTSVAFEKDGAEDIDYSGEQSGETATIELDGEDGMTSQGDSTSTSEAAVPGCPNGTFGVNCDQTCSCNQTNTDICDKVDGNCQCNPSWKGTSCEEDVDESKDYSMIWYIGGGIGGAIVLNVGIVCIVFFVRRRNRANDSSRYKDDSLGFGKHQFKKSLSVTEGQAKEYQENNANNSPKNHNDPFGLEIHKLESFLPVSEVKPKEDQENSAINNPKNLNDPCGLEIHKREFFLPFKPKNDQENNPNDGSKTMNDICGGEKHELDSVLPLAEVQPKEDQKTCANDDSMNLNDICDMQLHLFESFLPLPEAEVQATEGKTTSDYDAPKLESFLPIAEDQTTAREDDQKSSGDPSI</sequence>
<dbReference type="EMBL" id="CP111023">
    <property type="protein sequence ID" value="WAR22295.1"/>
    <property type="molecule type" value="Genomic_DNA"/>
</dbReference>
<accession>A0ABY7FJA9</accession>
<evidence type="ECO:0000313" key="4">
    <source>
        <dbReference type="EMBL" id="WAR22295.1"/>
    </source>
</evidence>
<proteinExistence type="predicted"/>
<protein>
    <recommendedName>
        <fullName evidence="6">EGF-like domain-containing protein</fullName>
    </recommendedName>
</protein>
<feature type="region of interest" description="Disordered" evidence="2">
    <location>
        <begin position="361"/>
        <end position="403"/>
    </location>
</feature>
<dbReference type="InterPro" id="IPR042635">
    <property type="entry name" value="MEGF10/SREC1/2-like"/>
</dbReference>
<evidence type="ECO:0000256" key="2">
    <source>
        <dbReference type="SAM" id="MobiDB-lite"/>
    </source>
</evidence>
<feature type="compositionally biased region" description="Polar residues" evidence="2">
    <location>
        <begin position="86"/>
        <end position="97"/>
    </location>
</feature>
<gene>
    <name evidence="4" type="ORF">MAR_016269</name>
</gene>
<dbReference type="PANTHER" id="PTHR24043">
    <property type="entry name" value="SCAVENGER RECEPTOR CLASS F"/>
    <property type="match status" value="1"/>
</dbReference>
<feature type="compositionally biased region" description="Basic and acidic residues" evidence="2">
    <location>
        <begin position="388"/>
        <end position="397"/>
    </location>
</feature>
<evidence type="ECO:0000313" key="5">
    <source>
        <dbReference type="Proteomes" id="UP001164746"/>
    </source>
</evidence>
<keyword evidence="5" id="KW-1185">Reference proteome</keyword>
<evidence type="ECO:0000256" key="3">
    <source>
        <dbReference type="SAM" id="Phobius"/>
    </source>
</evidence>
<reference evidence="4" key="1">
    <citation type="submission" date="2022-11" db="EMBL/GenBank/DDBJ databases">
        <title>Centuries of genome instability and evolution in soft-shell clam transmissible cancer (bioRxiv).</title>
        <authorList>
            <person name="Hart S.F.M."/>
            <person name="Yonemitsu M.A."/>
            <person name="Giersch R.M."/>
            <person name="Beal B.F."/>
            <person name="Arriagada G."/>
            <person name="Davis B.W."/>
            <person name="Ostrander E.A."/>
            <person name="Goff S.P."/>
            <person name="Metzger M.J."/>
        </authorList>
    </citation>
    <scope>NUCLEOTIDE SEQUENCE</scope>
    <source>
        <strain evidence="4">MELC-2E11</strain>
        <tissue evidence="4">Siphon/mantle</tissue>
    </source>
</reference>
<dbReference type="Gene3D" id="2.170.300.10">
    <property type="entry name" value="Tie2 ligand-binding domain superfamily"/>
    <property type="match status" value="1"/>
</dbReference>
<evidence type="ECO:0000256" key="1">
    <source>
        <dbReference type="ARBA" id="ARBA00022536"/>
    </source>
</evidence>